<organism evidence="1 2">
    <name type="scientific">Novosphingobium pentaromativorans US6-1</name>
    <dbReference type="NCBI Taxonomy" id="1088721"/>
    <lineage>
        <taxon>Bacteria</taxon>
        <taxon>Pseudomonadati</taxon>
        <taxon>Pseudomonadota</taxon>
        <taxon>Alphaproteobacteria</taxon>
        <taxon>Sphingomonadales</taxon>
        <taxon>Sphingomonadaceae</taxon>
        <taxon>Novosphingobium</taxon>
    </lineage>
</organism>
<dbReference type="PATRIC" id="fig|1088721.3.peg.295"/>
<reference evidence="1 2" key="1">
    <citation type="journal article" date="2012" name="J. Bacteriol.">
        <title>Genome sequence of benzo(a)pyrene-degrading bacterium Novosphingobium pentaromativorans US6-1.</title>
        <authorList>
            <person name="Luo Y.R."/>
            <person name="Kang S.G."/>
            <person name="Kim S.J."/>
            <person name="Kim M.R."/>
            <person name="Li N."/>
            <person name="Lee J.H."/>
            <person name="Kwon K.K."/>
        </authorList>
    </citation>
    <scope>NUCLEOTIDE SEQUENCE [LARGE SCALE GENOMIC DNA]</scope>
    <source>
        <strain evidence="1 2">US6-1</strain>
    </source>
</reference>
<dbReference type="AlphaFoldDB" id="G6E7G2"/>
<gene>
    <name evidence="1" type="ORF">NSU_0297</name>
</gene>
<comment type="caution">
    <text evidence="1">The sequence shown here is derived from an EMBL/GenBank/DDBJ whole genome shotgun (WGS) entry which is preliminary data.</text>
</comment>
<protein>
    <submittedName>
        <fullName evidence="1">Uncharacterized protein</fullName>
    </submittedName>
</protein>
<proteinExistence type="predicted"/>
<dbReference type="STRING" id="1088721.JI59_18630"/>
<name>G6E7G2_9SPHN</name>
<dbReference type="Proteomes" id="UP000004030">
    <property type="component" value="Unassembled WGS sequence"/>
</dbReference>
<accession>G6E7G2</accession>
<dbReference type="EMBL" id="AGFM01000006">
    <property type="protein sequence ID" value="EHJ62785.1"/>
    <property type="molecule type" value="Genomic_DNA"/>
</dbReference>
<sequence length="72" mass="8259">MASPHHHPDCPRCKGQGFYLRREGRGYYRDGSFGHNDWQDCDCYPHMPVDRLPAAVDPTPRVDLKIFGRTSA</sequence>
<keyword evidence="2" id="KW-1185">Reference proteome</keyword>
<dbReference type="KEGG" id="npn:JI59_18630"/>
<evidence type="ECO:0000313" key="1">
    <source>
        <dbReference type="EMBL" id="EHJ62785.1"/>
    </source>
</evidence>
<evidence type="ECO:0000313" key="2">
    <source>
        <dbReference type="Proteomes" id="UP000004030"/>
    </source>
</evidence>